<feature type="compositionally biased region" description="Low complexity" evidence="2">
    <location>
        <begin position="522"/>
        <end position="536"/>
    </location>
</feature>
<evidence type="ECO:0000256" key="2">
    <source>
        <dbReference type="SAM" id="MobiDB-lite"/>
    </source>
</evidence>
<proteinExistence type="predicted"/>
<keyword evidence="3" id="KW-0812">Transmembrane</keyword>
<dbReference type="STRING" id="655863.F0XPC2"/>
<feature type="transmembrane region" description="Helical" evidence="3">
    <location>
        <begin position="477"/>
        <end position="495"/>
    </location>
</feature>
<dbReference type="eggNOG" id="ENOG502QUXC">
    <property type="taxonomic scope" value="Eukaryota"/>
</dbReference>
<evidence type="ECO:0000256" key="1">
    <source>
        <dbReference type="ARBA" id="ARBA00004141"/>
    </source>
</evidence>
<feature type="transmembrane region" description="Helical" evidence="3">
    <location>
        <begin position="188"/>
        <end position="206"/>
    </location>
</feature>
<dbReference type="GO" id="GO:0016020">
    <property type="term" value="C:membrane"/>
    <property type="evidence" value="ECO:0007669"/>
    <property type="project" value="UniProtKB-SubCell"/>
</dbReference>
<dbReference type="Proteomes" id="UP000007796">
    <property type="component" value="Unassembled WGS sequence"/>
</dbReference>
<dbReference type="Pfam" id="PF07690">
    <property type="entry name" value="MFS_1"/>
    <property type="match status" value="1"/>
</dbReference>
<feature type="region of interest" description="Disordered" evidence="2">
    <location>
        <begin position="1"/>
        <end position="40"/>
    </location>
</feature>
<dbReference type="EMBL" id="GL629801">
    <property type="protein sequence ID" value="EFX00714.1"/>
    <property type="molecule type" value="Genomic_DNA"/>
</dbReference>
<evidence type="ECO:0000313" key="5">
    <source>
        <dbReference type="EMBL" id="EFX00714.1"/>
    </source>
</evidence>
<dbReference type="HOGENOM" id="CLU_001265_23_3_1"/>
<name>F0XPC2_GROCL</name>
<feature type="compositionally biased region" description="Basic and acidic residues" evidence="2">
    <location>
        <begin position="1"/>
        <end position="16"/>
    </location>
</feature>
<reference evidence="5 6" key="1">
    <citation type="journal article" date="2011" name="Proc. Natl. Acad. Sci. U.S.A.">
        <title>Genome and transcriptome analyses of the mountain pine beetle-fungal symbiont Grosmannia clavigera, a lodgepole pine pathogen.</title>
        <authorList>
            <person name="DiGuistini S."/>
            <person name="Wang Y."/>
            <person name="Liao N.Y."/>
            <person name="Taylor G."/>
            <person name="Tanguay P."/>
            <person name="Feau N."/>
            <person name="Henrissat B."/>
            <person name="Chan S.K."/>
            <person name="Hesse-Orce U."/>
            <person name="Alamouti S.M."/>
            <person name="Tsui C.K.M."/>
            <person name="Docking R.T."/>
            <person name="Levasseur A."/>
            <person name="Haridas S."/>
            <person name="Robertson G."/>
            <person name="Birol I."/>
            <person name="Holt R.A."/>
            <person name="Marra M.A."/>
            <person name="Hamelin R.C."/>
            <person name="Hirst M."/>
            <person name="Jones S.J.M."/>
            <person name="Bohlmann J."/>
            <person name="Breuil C."/>
        </authorList>
    </citation>
    <scope>NUCLEOTIDE SEQUENCE [LARGE SCALE GENOMIC DNA]</scope>
    <source>
        <strain evidence="6">kw1407 / UAMH 11150</strain>
    </source>
</reference>
<dbReference type="InterPro" id="IPR011701">
    <property type="entry name" value="MFS"/>
</dbReference>
<feature type="transmembrane region" description="Helical" evidence="3">
    <location>
        <begin position="353"/>
        <end position="375"/>
    </location>
</feature>
<evidence type="ECO:0000313" key="6">
    <source>
        <dbReference type="Proteomes" id="UP000007796"/>
    </source>
</evidence>
<feature type="transmembrane region" description="Helical" evidence="3">
    <location>
        <begin position="162"/>
        <end position="182"/>
    </location>
</feature>
<dbReference type="PROSITE" id="PS50850">
    <property type="entry name" value="MFS"/>
    <property type="match status" value="1"/>
</dbReference>
<dbReference type="InParanoid" id="F0XPC2"/>
<gene>
    <name evidence="5" type="ORF">CMQ_7716</name>
</gene>
<dbReference type="InterPro" id="IPR036259">
    <property type="entry name" value="MFS_trans_sf"/>
</dbReference>
<dbReference type="GeneID" id="25981291"/>
<dbReference type="OrthoDB" id="2105912at2759"/>
<dbReference type="InterPro" id="IPR020846">
    <property type="entry name" value="MFS_dom"/>
</dbReference>
<accession>F0XPC2</accession>
<protein>
    <submittedName>
        <fullName evidence="5">Major facilitator superfamily transporter dha1 transporter</fullName>
    </submittedName>
</protein>
<keyword evidence="3" id="KW-1133">Transmembrane helix</keyword>
<dbReference type="CDD" id="cd17324">
    <property type="entry name" value="MFS_NepI_like"/>
    <property type="match status" value="1"/>
</dbReference>
<evidence type="ECO:0000256" key="3">
    <source>
        <dbReference type="SAM" id="Phobius"/>
    </source>
</evidence>
<keyword evidence="6" id="KW-1185">Reference proteome</keyword>
<dbReference type="AlphaFoldDB" id="F0XPC2"/>
<dbReference type="SUPFAM" id="SSF103473">
    <property type="entry name" value="MFS general substrate transporter"/>
    <property type="match status" value="1"/>
</dbReference>
<feature type="transmembrane region" description="Helical" evidence="3">
    <location>
        <begin position="132"/>
        <end position="150"/>
    </location>
</feature>
<comment type="subcellular location">
    <subcellularLocation>
        <location evidence="1">Membrane</location>
        <topology evidence="1">Multi-pass membrane protein</topology>
    </subcellularLocation>
</comment>
<feature type="transmembrane region" description="Helical" evidence="3">
    <location>
        <begin position="387"/>
        <end position="412"/>
    </location>
</feature>
<feature type="domain" description="Major facilitator superfamily (MFS) profile" evidence="4">
    <location>
        <begin position="89"/>
        <end position="542"/>
    </location>
</feature>
<feature type="transmembrane region" description="Helical" evidence="3">
    <location>
        <begin position="218"/>
        <end position="243"/>
    </location>
</feature>
<feature type="transmembrane region" description="Helical" evidence="3">
    <location>
        <begin position="91"/>
        <end position="112"/>
    </location>
</feature>
<dbReference type="RefSeq" id="XP_014170196.1">
    <property type="nucleotide sequence ID" value="XM_014314721.1"/>
</dbReference>
<dbReference type="PANTHER" id="PTHR42910:SF1">
    <property type="entry name" value="MAJOR FACILITATOR SUPERFAMILY (MFS) PROFILE DOMAIN-CONTAINING PROTEIN"/>
    <property type="match status" value="1"/>
</dbReference>
<dbReference type="GO" id="GO:0022857">
    <property type="term" value="F:transmembrane transporter activity"/>
    <property type="evidence" value="ECO:0007669"/>
    <property type="project" value="InterPro"/>
</dbReference>
<feature type="transmembrane region" description="Helical" evidence="3">
    <location>
        <begin position="321"/>
        <end position="341"/>
    </location>
</feature>
<organism evidence="6">
    <name type="scientific">Grosmannia clavigera (strain kw1407 / UAMH 11150)</name>
    <name type="common">Blue stain fungus</name>
    <name type="synonym">Graphiocladiella clavigera</name>
    <dbReference type="NCBI Taxonomy" id="655863"/>
    <lineage>
        <taxon>Eukaryota</taxon>
        <taxon>Fungi</taxon>
        <taxon>Dikarya</taxon>
        <taxon>Ascomycota</taxon>
        <taxon>Pezizomycotina</taxon>
        <taxon>Sordariomycetes</taxon>
        <taxon>Sordariomycetidae</taxon>
        <taxon>Ophiostomatales</taxon>
        <taxon>Ophiostomataceae</taxon>
        <taxon>Leptographium</taxon>
    </lineage>
</organism>
<evidence type="ECO:0000259" key="4">
    <source>
        <dbReference type="PROSITE" id="PS50850"/>
    </source>
</evidence>
<keyword evidence="3" id="KW-0472">Membrane</keyword>
<dbReference type="PANTHER" id="PTHR42910">
    <property type="entry name" value="TRANSPORTER SCO4007-RELATED"/>
    <property type="match status" value="1"/>
</dbReference>
<dbReference type="Gene3D" id="1.20.1250.20">
    <property type="entry name" value="MFS general substrate transporter like domains"/>
    <property type="match status" value="1"/>
</dbReference>
<sequence>MALRDVFDSSDGKETPNLDEEMGGLAAVGAEGETEMSRRKEQLAVVDDVQQEQQQQQVPRSVLRRSLGVVGRVLLWMPPSCRYDPVKPPEFTMGLNMLFSFATTATVGNLYYNQPILYQIADTFDVSYERSSIIATLMQAGYATGIVLLCPIGDVLPRRPMILALVALTALLWLGLCLTDSFAVFSGLSYICGFTTVTPQLMLPLVGDLAPPHRRAAALAIVVSGLSLGMLVARVVAGLVANYTSWRNVYWFSFGAQAVVLASLFCFMPDYPTKNSLAEEAAAGDESAGRGRSRTALHQILRLCRVLYGGIVMLLVRQPTLVQACLIVYCLSAVFTSYWTTLSFLLASPPYNYPSFAIGLFGLIGIVIICFGPFYGRFVIDRIVPTVAVLLGNALEITGVAIGVGIGTFSVAGPVIQAIFIDFGNQCSNIALRTSIYGLAPKAQNRINAAYMIASFTGQLSGSAAGNRLYAQGGWRYSGALSLGFLGFATLICLARGPRETGWVGWHGGWSIRKDSKPTKPVSAESSGEEGVVSDAVQEKVA</sequence>
<feature type="region of interest" description="Disordered" evidence="2">
    <location>
        <begin position="514"/>
        <end position="542"/>
    </location>
</feature>